<organism evidence="2 3">
    <name type="scientific">Xanthomonas theicola</name>
    <dbReference type="NCBI Taxonomy" id="56464"/>
    <lineage>
        <taxon>Bacteria</taxon>
        <taxon>Pseudomonadati</taxon>
        <taxon>Pseudomonadota</taxon>
        <taxon>Gammaproteobacteria</taxon>
        <taxon>Lysobacterales</taxon>
        <taxon>Lysobacteraceae</taxon>
        <taxon>Xanthomonas</taxon>
    </lineage>
</organism>
<evidence type="ECO:0000313" key="2">
    <source>
        <dbReference type="EMBL" id="PPT92358.1"/>
    </source>
</evidence>
<accession>A0A2S6ZJB8</accession>
<sequence>MGGEALFAALRRLPPEAIIPLQVAAGSATMALHRLRQKREQRNPDAAARGFHNLSPAQWNALSAPQRDAKRQDQRRYSDAVSTLALASVASNIAMGAAGPSLGYPEMAARLLASDLKIAAYAVARDAIQAMFRMVGTAQQTNGGVSGAHITAAGQFYSMANIIANNSAAVFVPADLDQARLAFAGLSPTLSRIDSIQTLLRSCAIKATINTLLESADWINVTQEEANQAGTHQHWDPALKGRREDLMRVLDQSIARSAAIDSNISLGTALALIAEMAELSLPATSLLSNTLAGVAAGMQYKVIGGTWQAEAAVRAEEDPRRPASEADETRPT</sequence>
<dbReference type="OrthoDB" id="8808487at2"/>
<dbReference type="AlphaFoldDB" id="A0A2S6ZJB8"/>
<evidence type="ECO:0000313" key="3">
    <source>
        <dbReference type="Proteomes" id="UP000239898"/>
    </source>
</evidence>
<feature type="region of interest" description="Disordered" evidence="1">
    <location>
        <begin position="313"/>
        <end position="332"/>
    </location>
</feature>
<name>A0A2S6ZJB8_9XANT</name>
<comment type="caution">
    <text evidence="2">The sequence shown here is derived from an EMBL/GenBank/DDBJ whole genome shotgun (WGS) entry which is preliminary data.</text>
</comment>
<gene>
    <name evidence="2" type="ORF">XthCFBP4691_04405</name>
</gene>
<reference evidence="2 3" key="1">
    <citation type="submission" date="2016-08" db="EMBL/GenBank/DDBJ databases">
        <title>Evolution of the type three secretion system and type three effector repertoires in Xanthomonas.</title>
        <authorList>
            <person name="Merda D."/>
            <person name="Briand M."/>
            <person name="Bosis E."/>
            <person name="Rousseau C."/>
            <person name="Portier P."/>
            <person name="Jacques M.-A."/>
            <person name="Fischer-Le Saux M."/>
        </authorList>
    </citation>
    <scope>NUCLEOTIDE SEQUENCE [LARGE SCALE GENOMIC DNA]</scope>
    <source>
        <strain evidence="2 3">CFBP 4691</strain>
    </source>
</reference>
<protein>
    <submittedName>
        <fullName evidence="2">Uncharacterized protein</fullName>
    </submittedName>
</protein>
<proteinExistence type="predicted"/>
<keyword evidence="3" id="KW-1185">Reference proteome</keyword>
<dbReference type="EMBL" id="MIGX01000011">
    <property type="protein sequence ID" value="PPT92358.1"/>
    <property type="molecule type" value="Genomic_DNA"/>
</dbReference>
<evidence type="ECO:0000256" key="1">
    <source>
        <dbReference type="SAM" id="MobiDB-lite"/>
    </source>
</evidence>
<dbReference type="Proteomes" id="UP000239898">
    <property type="component" value="Unassembled WGS sequence"/>
</dbReference>